<keyword evidence="5" id="KW-1185">Reference proteome</keyword>
<dbReference type="KEGG" id="vg:935547"/>
<sequence length="197" mass="22052">MRRRGWRGPPGGATFKYGLLVVLTSWVSVIGGIHYGAYDHHVDRRVIKSGDNVTLTSPFYHLGSNFWYKRNATGTYPVCYSVKTIYTFPVDVRVECKHHMNITIFNFTEDGWGIYSLVTESPFLNDNKHYTAEFYVTIDTRNNGTEEELDYDYDDYGSGFGSGLGLESSGLGLESGSGNEETSGSGDEIQNGFLITY</sequence>
<evidence type="ECO:0000256" key="1">
    <source>
        <dbReference type="SAM" id="MobiDB-lite"/>
    </source>
</evidence>
<keyword evidence="2" id="KW-1133">Transmembrane helix</keyword>
<dbReference type="EMBL" id="AF480884">
    <property type="protein sequence ID" value="AAM00655.1"/>
    <property type="molecule type" value="Genomic_DNA"/>
</dbReference>
<organism evidence="3 5">
    <name type="scientific">Panine betaherpesvirus 2</name>
    <name type="common">Chimpanzee cytomegalovirus</name>
    <dbReference type="NCBI Taxonomy" id="188763"/>
    <lineage>
        <taxon>Viruses</taxon>
        <taxon>Duplodnaviria</taxon>
        <taxon>Heunggongvirae</taxon>
        <taxon>Peploviricota</taxon>
        <taxon>Herviviricetes</taxon>
        <taxon>Herpesvirales</taxon>
        <taxon>Orthoherpesviridae</taxon>
        <taxon>Betaherpesvirinae</taxon>
        <taxon>Cytomegalovirus</taxon>
        <taxon>Cytomegalovirus paninebeta2</taxon>
    </lineage>
</organism>
<evidence type="ECO:0000256" key="2">
    <source>
        <dbReference type="SAM" id="Phobius"/>
    </source>
</evidence>
<proteinExistence type="predicted"/>
<reference evidence="3 5" key="1">
    <citation type="journal article" date="2003" name="J. Gen. Virol.">
        <title>The human cytomegalovirus genome revisited: comparison with the chimpanzee cytomegalovirus genome.</title>
        <authorList>
            <person name="Davison A.J."/>
            <person name="Dolan A."/>
            <person name="Akter P."/>
            <person name="Addison C."/>
            <person name="Dargan D.J."/>
            <person name="Alcendor D.J."/>
            <person name="McGeoch D.J."/>
            <person name="Hayward G.S."/>
        </authorList>
    </citation>
    <scope>NUCLEOTIDE SEQUENCE [LARGE SCALE GENOMIC DNA]</scope>
    <source>
        <strain evidence="3">Heberling</strain>
    </source>
</reference>
<accession>Q8QS82</accession>
<protein>
    <submittedName>
        <fullName evidence="3">Envelope glycoprotein UL4</fullName>
    </submittedName>
</protein>
<name>Q8QS82_9BETA</name>
<feature type="region of interest" description="Disordered" evidence="1">
    <location>
        <begin position="171"/>
        <end position="197"/>
    </location>
</feature>
<feature type="transmembrane region" description="Helical" evidence="2">
    <location>
        <begin position="17"/>
        <end position="38"/>
    </location>
</feature>
<gene>
    <name evidence="3" type="primary">UL4</name>
    <name evidence="3" type="ORF">CCMVgp007</name>
</gene>
<dbReference type="GO" id="GO:0019031">
    <property type="term" value="C:viral envelope"/>
    <property type="evidence" value="ECO:0007669"/>
    <property type="project" value="UniProtKB-KW"/>
</dbReference>
<feature type="compositionally biased region" description="Low complexity" evidence="1">
    <location>
        <begin position="171"/>
        <end position="188"/>
    </location>
</feature>
<evidence type="ECO:0000313" key="5">
    <source>
        <dbReference type="Proteomes" id="UP000099188"/>
    </source>
</evidence>
<keyword evidence="2" id="KW-0472">Membrane</keyword>
<evidence type="ECO:0000313" key="4">
    <source>
        <dbReference type="EMBL" id="QXV67757.1"/>
    </source>
</evidence>
<keyword evidence="3" id="KW-0261">Viral envelope protein</keyword>
<dbReference type="GeneID" id="935547"/>
<dbReference type="EMBL" id="MZ151943">
    <property type="protein sequence ID" value="QXV67757.1"/>
    <property type="molecule type" value="Genomic_DNA"/>
</dbReference>
<dbReference type="Proteomes" id="UP000099188">
    <property type="component" value="Segment"/>
</dbReference>
<dbReference type="RefSeq" id="NP_612649.1">
    <property type="nucleotide sequence ID" value="NC_003521.1"/>
</dbReference>
<keyword evidence="3" id="KW-0946">Virion</keyword>
<evidence type="ECO:0000313" key="3">
    <source>
        <dbReference type="EMBL" id="AAM00655.1"/>
    </source>
</evidence>
<keyword evidence="2" id="KW-0812">Transmembrane</keyword>
<reference evidence="4" key="2">
    <citation type="submission" date="2021-05" db="EMBL/GenBank/DDBJ databases">
        <title>Cloning and multi-omic analysis of chimpanzee cytomegalovirus: a resource for comparative functional genomics.</title>
        <authorList>
            <person name="Phan Q.V."/>
        </authorList>
    </citation>
    <scope>NUCLEOTIDE SEQUENCE</scope>
    <source>
        <strain evidence="4">Heberling</strain>
    </source>
</reference>